<dbReference type="SUPFAM" id="SSF58014">
    <property type="entry name" value="Coiled-coil domain of nucleotide exchange factor GrpE"/>
    <property type="match status" value="1"/>
</dbReference>
<dbReference type="Pfam" id="PF01025">
    <property type="entry name" value="GrpE"/>
    <property type="match status" value="1"/>
</dbReference>
<comment type="subcellular location">
    <subcellularLocation>
        <location evidence="3">Cytoplasm</location>
    </subcellularLocation>
</comment>
<dbReference type="InterPro" id="IPR000740">
    <property type="entry name" value="GrpE"/>
</dbReference>
<evidence type="ECO:0000313" key="6">
    <source>
        <dbReference type="EMBL" id="KKP31286.1"/>
    </source>
</evidence>
<dbReference type="PANTHER" id="PTHR21237">
    <property type="entry name" value="GRPE PROTEIN"/>
    <property type="match status" value="1"/>
</dbReference>
<keyword evidence="5" id="KW-0175">Coiled coil</keyword>
<feature type="coiled-coil region" evidence="5">
    <location>
        <begin position="14"/>
        <end position="41"/>
    </location>
</feature>
<dbReference type="PANTHER" id="PTHR21237:SF23">
    <property type="entry name" value="GRPE PROTEIN HOMOLOG, MITOCHONDRIAL"/>
    <property type="match status" value="1"/>
</dbReference>
<dbReference type="GO" id="GO:0005737">
    <property type="term" value="C:cytoplasm"/>
    <property type="evidence" value="ECO:0007669"/>
    <property type="project" value="UniProtKB-SubCell"/>
</dbReference>
<protein>
    <recommendedName>
        <fullName evidence="3">Protein GrpE</fullName>
    </recommendedName>
    <alternativeName>
        <fullName evidence="3">HSP-70 cofactor</fullName>
    </alternativeName>
</protein>
<evidence type="ECO:0000256" key="2">
    <source>
        <dbReference type="ARBA" id="ARBA00023186"/>
    </source>
</evidence>
<dbReference type="GO" id="GO:0006457">
    <property type="term" value="P:protein folding"/>
    <property type="evidence" value="ECO:0007669"/>
    <property type="project" value="InterPro"/>
</dbReference>
<dbReference type="EMBL" id="LBOI01000012">
    <property type="protein sequence ID" value="KKP31286.1"/>
    <property type="molecule type" value="Genomic_DNA"/>
</dbReference>
<dbReference type="Gene3D" id="2.30.22.10">
    <property type="entry name" value="Head domain of nucleotide exchange factor GrpE"/>
    <property type="match status" value="1"/>
</dbReference>
<dbReference type="GO" id="GO:0051087">
    <property type="term" value="F:protein-folding chaperone binding"/>
    <property type="evidence" value="ECO:0007669"/>
    <property type="project" value="InterPro"/>
</dbReference>
<dbReference type="InterPro" id="IPR009012">
    <property type="entry name" value="GrpE_head"/>
</dbReference>
<dbReference type="GO" id="GO:0051082">
    <property type="term" value="F:unfolded protein binding"/>
    <property type="evidence" value="ECO:0007669"/>
    <property type="project" value="TreeGrafter"/>
</dbReference>
<keyword evidence="3" id="KW-0346">Stress response</keyword>
<dbReference type="AlphaFoldDB" id="A0A0F9YXV6"/>
<evidence type="ECO:0000256" key="4">
    <source>
        <dbReference type="RuleBase" id="RU004478"/>
    </source>
</evidence>
<keyword evidence="2 3" id="KW-0143">Chaperone</keyword>
<evidence type="ECO:0000256" key="5">
    <source>
        <dbReference type="SAM" id="Coils"/>
    </source>
</evidence>
<evidence type="ECO:0000256" key="1">
    <source>
        <dbReference type="ARBA" id="ARBA00009054"/>
    </source>
</evidence>
<dbReference type="Proteomes" id="UP000034803">
    <property type="component" value="Unassembled WGS sequence"/>
</dbReference>
<reference evidence="6 7" key="1">
    <citation type="journal article" date="2015" name="Nature">
        <title>rRNA introns, odd ribosomes, and small enigmatic genomes across a large radiation of phyla.</title>
        <authorList>
            <person name="Brown C.T."/>
            <person name="Hug L.A."/>
            <person name="Thomas B.C."/>
            <person name="Sharon I."/>
            <person name="Castelle C.J."/>
            <person name="Singh A."/>
            <person name="Wilkins M.J."/>
            <person name="Williams K.H."/>
            <person name="Banfield J.F."/>
        </authorList>
    </citation>
    <scope>NUCLEOTIDE SEQUENCE [LARGE SCALE GENOMIC DNA]</scope>
</reference>
<dbReference type="GO" id="GO:0000774">
    <property type="term" value="F:adenyl-nucleotide exchange factor activity"/>
    <property type="evidence" value="ECO:0007669"/>
    <property type="project" value="InterPro"/>
</dbReference>
<dbReference type="Gene3D" id="3.90.20.20">
    <property type="match status" value="1"/>
</dbReference>
<gene>
    <name evidence="3" type="primary">grpE</name>
    <name evidence="6" type="ORF">UR21_C0012G0027</name>
</gene>
<comment type="subunit">
    <text evidence="3">Homodimer.</text>
</comment>
<keyword evidence="3" id="KW-0963">Cytoplasm</keyword>
<dbReference type="InterPro" id="IPR013805">
    <property type="entry name" value="GrpE_CC"/>
</dbReference>
<dbReference type="GO" id="GO:0042803">
    <property type="term" value="F:protein homodimerization activity"/>
    <property type="evidence" value="ECO:0007669"/>
    <property type="project" value="InterPro"/>
</dbReference>
<organism evidence="6 7">
    <name type="scientific">Candidatus Woesebacteria bacterium GW2011_GWC2_31_9</name>
    <dbReference type="NCBI Taxonomy" id="1618586"/>
    <lineage>
        <taxon>Bacteria</taxon>
        <taxon>Candidatus Woeseibacteriota</taxon>
    </lineage>
</organism>
<proteinExistence type="inferred from homology"/>
<comment type="function">
    <text evidence="3">Participates actively in the response to hyperosmotic and heat shock by preventing the aggregation of stress-denatured proteins, in association with DnaK and GrpE. It is the nucleotide exchange factor for DnaK and may function as a thermosensor. Unfolded proteins bind initially to DnaJ; upon interaction with the DnaJ-bound protein, DnaK hydrolyzes its bound ATP, resulting in the formation of a stable complex. GrpE releases ADP from DnaK; ATP binding to DnaK triggers the release of the substrate protein, thus completing the reaction cycle. Several rounds of ATP-dependent interactions between DnaJ, DnaK and GrpE are required for fully efficient folding.</text>
</comment>
<evidence type="ECO:0000256" key="3">
    <source>
        <dbReference type="HAMAP-Rule" id="MF_01151"/>
    </source>
</evidence>
<name>A0A0F9YXV6_9BACT</name>
<dbReference type="HAMAP" id="MF_01151">
    <property type="entry name" value="GrpE"/>
    <property type="match status" value="1"/>
</dbReference>
<sequence length="161" mass="18424">MKNSTQKVTKLKVKDNNENEFENMKNQLARAMADYANLQKRTDEERSMVFKLASISFMTKILPILDNLKQAQNHISDSGIAIIIGQLETLAKEEGFEKLKINIGDKFNEETSEAVDIVETSEEKDNNNISEVIMSGWKYSDGTIVRHARVKVFKIKKEIKK</sequence>
<comment type="similarity">
    <text evidence="1 3 4">Belongs to the GrpE family.</text>
</comment>
<accession>A0A0F9YXV6</accession>
<evidence type="ECO:0000313" key="7">
    <source>
        <dbReference type="Proteomes" id="UP000034803"/>
    </source>
</evidence>
<dbReference type="SUPFAM" id="SSF51064">
    <property type="entry name" value="Head domain of nucleotide exchange factor GrpE"/>
    <property type="match status" value="1"/>
</dbReference>
<comment type="caution">
    <text evidence="6">The sequence shown here is derived from an EMBL/GenBank/DDBJ whole genome shotgun (WGS) entry which is preliminary data.</text>
</comment>
<dbReference type="PRINTS" id="PR00773">
    <property type="entry name" value="GRPEPROTEIN"/>
</dbReference>